<dbReference type="Proteomes" id="UP000006702">
    <property type="component" value="Unassembled WGS sequence"/>
</dbReference>
<gene>
    <name evidence="4" type="ORF">NFIA_112170</name>
</gene>
<organism evidence="4 5">
    <name type="scientific">Neosartorya fischeri (strain ATCC 1020 / DSM 3700 / CBS 544.65 / FGSC A1164 / JCM 1740 / NRRL 181 / WB 181)</name>
    <name type="common">Aspergillus fischerianus</name>
    <dbReference type="NCBI Taxonomy" id="331117"/>
    <lineage>
        <taxon>Eukaryota</taxon>
        <taxon>Fungi</taxon>
        <taxon>Dikarya</taxon>
        <taxon>Ascomycota</taxon>
        <taxon>Pezizomycotina</taxon>
        <taxon>Eurotiomycetes</taxon>
        <taxon>Eurotiomycetidae</taxon>
        <taxon>Eurotiales</taxon>
        <taxon>Aspergillaceae</taxon>
        <taxon>Aspergillus</taxon>
        <taxon>Aspergillus subgen. Fumigati</taxon>
    </lineage>
</organism>
<feature type="region of interest" description="Disordered" evidence="2">
    <location>
        <begin position="1"/>
        <end position="46"/>
    </location>
</feature>
<dbReference type="KEGG" id="nfi:NFIA_112170"/>
<evidence type="ECO:0000259" key="3">
    <source>
        <dbReference type="PROSITE" id="PS50013"/>
    </source>
</evidence>
<feature type="compositionally biased region" description="Basic residues" evidence="2">
    <location>
        <begin position="1"/>
        <end position="13"/>
    </location>
</feature>
<protein>
    <recommendedName>
        <fullName evidence="3">Chromo domain-containing protein</fullName>
    </recommendedName>
</protein>
<evidence type="ECO:0000313" key="4">
    <source>
        <dbReference type="EMBL" id="EAW20693.1"/>
    </source>
</evidence>
<name>A1D8I2_NEOFI</name>
<dbReference type="EMBL" id="DS027692">
    <property type="protein sequence ID" value="EAW20693.1"/>
    <property type="molecule type" value="Genomic_DNA"/>
</dbReference>
<dbReference type="eggNOG" id="KOG0017">
    <property type="taxonomic scope" value="Eukaryota"/>
</dbReference>
<proteinExistence type="predicted"/>
<dbReference type="Gene3D" id="2.40.50.40">
    <property type="match status" value="1"/>
</dbReference>
<dbReference type="RefSeq" id="XP_001262590.1">
    <property type="nucleotide sequence ID" value="XM_001262589.1"/>
</dbReference>
<dbReference type="InterPro" id="IPR000953">
    <property type="entry name" value="Chromo/chromo_shadow_dom"/>
</dbReference>
<evidence type="ECO:0000256" key="1">
    <source>
        <dbReference type="ARBA" id="ARBA00011353"/>
    </source>
</evidence>
<dbReference type="SUPFAM" id="SSF54160">
    <property type="entry name" value="Chromo domain-like"/>
    <property type="match status" value="1"/>
</dbReference>
<dbReference type="AlphaFoldDB" id="A1D8I2"/>
<dbReference type="OrthoDB" id="4504104at2759"/>
<evidence type="ECO:0000256" key="2">
    <source>
        <dbReference type="SAM" id="MobiDB-lite"/>
    </source>
</evidence>
<evidence type="ECO:0000313" key="5">
    <source>
        <dbReference type="Proteomes" id="UP000006702"/>
    </source>
</evidence>
<sequence length="150" mass="17867">MPFQIIHRRKKRAPTQEIWEETQQRATQAQERQRQQANRHRHREDFNVGDKVFVNTRNCRVDQPGRKLADQAAGAFEIVGKYRVKWVGQGDEVDTTWYPKRNFKNAQEKLLEFYRRYPDEPGPPKRLNLLAEAALNDRFKEDHPDNDRPA</sequence>
<keyword evidence="5" id="KW-1185">Reference proteome</keyword>
<dbReference type="GeneID" id="4589356"/>
<feature type="domain" description="Chromo" evidence="3">
    <location>
        <begin position="47"/>
        <end position="125"/>
    </location>
</feature>
<dbReference type="GO" id="GO:0006338">
    <property type="term" value="P:chromatin remodeling"/>
    <property type="evidence" value="ECO:0007669"/>
    <property type="project" value="UniProtKB-ARBA"/>
</dbReference>
<reference evidence="5" key="1">
    <citation type="journal article" date="2008" name="PLoS Genet.">
        <title>Genomic islands in the pathogenic filamentous fungus Aspergillus fumigatus.</title>
        <authorList>
            <person name="Fedorova N.D."/>
            <person name="Khaldi N."/>
            <person name="Joardar V.S."/>
            <person name="Maiti R."/>
            <person name="Amedeo P."/>
            <person name="Anderson M.J."/>
            <person name="Crabtree J."/>
            <person name="Silva J.C."/>
            <person name="Badger J.H."/>
            <person name="Albarraq A."/>
            <person name="Angiuoli S."/>
            <person name="Bussey H."/>
            <person name="Bowyer P."/>
            <person name="Cotty P.J."/>
            <person name="Dyer P.S."/>
            <person name="Egan A."/>
            <person name="Galens K."/>
            <person name="Fraser-Liggett C.M."/>
            <person name="Haas B.J."/>
            <person name="Inman J.M."/>
            <person name="Kent R."/>
            <person name="Lemieux S."/>
            <person name="Malavazi I."/>
            <person name="Orvis J."/>
            <person name="Roemer T."/>
            <person name="Ronning C.M."/>
            <person name="Sundaram J.P."/>
            <person name="Sutton G."/>
            <person name="Turner G."/>
            <person name="Venter J.C."/>
            <person name="White O.R."/>
            <person name="Whitty B.R."/>
            <person name="Youngman P."/>
            <person name="Wolfe K.H."/>
            <person name="Goldman G.H."/>
            <person name="Wortman J.R."/>
            <person name="Jiang B."/>
            <person name="Denning D.W."/>
            <person name="Nierman W.C."/>
        </authorList>
    </citation>
    <scope>NUCLEOTIDE SEQUENCE [LARGE SCALE GENOMIC DNA]</scope>
    <source>
        <strain evidence="5">ATCC 1020 / DSM 3700 / CBS 544.65 / FGSC A1164 / JCM 1740 / NRRL 181 / WB 181</strain>
    </source>
</reference>
<dbReference type="PROSITE" id="PS50013">
    <property type="entry name" value="CHROMO_2"/>
    <property type="match status" value="1"/>
</dbReference>
<accession>A1D8I2</accession>
<dbReference type="VEuPathDB" id="FungiDB:NFIA_112170"/>
<dbReference type="HOGENOM" id="CLU_1741055_0_0_1"/>
<comment type="subunit">
    <text evidence="1">Component of the NuA4 histone acetyltransferase complex.</text>
</comment>
<dbReference type="InterPro" id="IPR016197">
    <property type="entry name" value="Chromo-like_dom_sf"/>
</dbReference>
<dbReference type="STRING" id="331117.A1D8I2"/>